<gene>
    <name evidence="5" type="ORF">FNV43_RR09599</name>
</gene>
<dbReference type="GO" id="GO:0006508">
    <property type="term" value="P:proteolysis"/>
    <property type="evidence" value="ECO:0007669"/>
    <property type="project" value="UniProtKB-KW"/>
</dbReference>
<dbReference type="InterPro" id="IPR003653">
    <property type="entry name" value="Peptidase_C48_C"/>
</dbReference>
<evidence type="ECO:0000313" key="6">
    <source>
        <dbReference type="Proteomes" id="UP000796880"/>
    </source>
</evidence>
<dbReference type="SUPFAM" id="SSF54001">
    <property type="entry name" value="Cysteine proteinases"/>
    <property type="match status" value="1"/>
</dbReference>
<dbReference type="Gene3D" id="1.20.5.1070">
    <property type="entry name" value="Head and neck region of the ectodomain of NDV fusion glycoprotein"/>
    <property type="match status" value="1"/>
</dbReference>
<organism evidence="5 6">
    <name type="scientific">Rhamnella rubrinervis</name>
    <dbReference type="NCBI Taxonomy" id="2594499"/>
    <lineage>
        <taxon>Eukaryota</taxon>
        <taxon>Viridiplantae</taxon>
        <taxon>Streptophyta</taxon>
        <taxon>Embryophyta</taxon>
        <taxon>Tracheophyta</taxon>
        <taxon>Spermatophyta</taxon>
        <taxon>Magnoliopsida</taxon>
        <taxon>eudicotyledons</taxon>
        <taxon>Gunneridae</taxon>
        <taxon>Pentapetalae</taxon>
        <taxon>rosids</taxon>
        <taxon>fabids</taxon>
        <taxon>Rosales</taxon>
        <taxon>Rhamnaceae</taxon>
        <taxon>rhamnoid group</taxon>
        <taxon>Rhamneae</taxon>
        <taxon>Rhamnella</taxon>
    </lineage>
</organism>
<dbReference type="InterPro" id="IPR038765">
    <property type="entry name" value="Papain-like_cys_pep_sf"/>
</dbReference>
<dbReference type="EMBL" id="VOIH02000004">
    <property type="protein sequence ID" value="KAF3448883.1"/>
    <property type="molecule type" value="Genomic_DNA"/>
</dbReference>
<keyword evidence="2" id="KW-0645">Protease</keyword>
<comment type="caution">
    <text evidence="5">The sequence shown here is derived from an EMBL/GenBank/DDBJ whole genome shotgun (WGS) entry which is preliminary data.</text>
</comment>
<dbReference type="Proteomes" id="UP000796880">
    <property type="component" value="Unassembled WGS sequence"/>
</dbReference>
<reference evidence="5" key="1">
    <citation type="submission" date="2020-03" db="EMBL/GenBank/DDBJ databases">
        <title>A high-quality chromosome-level genome assembly of a woody plant with both climbing and erect habits, Rhamnella rubrinervis.</title>
        <authorList>
            <person name="Lu Z."/>
            <person name="Yang Y."/>
            <person name="Zhu X."/>
            <person name="Sun Y."/>
        </authorList>
    </citation>
    <scope>NUCLEOTIDE SEQUENCE</scope>
    <source>
        <strain evidence="5">BYM</strain>
        <tissue evidence="5">Leaf</tissue>
    </source>
</reference>
<comment type="similarity">
    <text evidence="1">Belongs to the peptidase C48 family.</text>
</comment>
<dbReference type="OrthoDB" id="1305350at2759"/>
<evidence type="ECO:0000256" key="2">
    <source>
        <dbReference type="ARBA" id="ARBA00022670"/>
    </source>
</evidence>
<feature type="domain" description="Ubiquitin-like protease family profile" evidence="4">
    <location>
        <begin position="220"/>
        <end position="329"/>
    </location>
</feature>
<dbReference type="GO" id="GO:0008234">
    <property type="term" value="F:cysteine-type peptidase activity"/>
    <property type="evidence" value="ECO:0007669"/>
    <property type="project" value="InterPro"/>
</dbReference>
<evidence type="ECO:0000259" key="4">
    <source>
        <dbReference type="Pfam" id="PF02902"/>
    </source>
</evidence>
<evidence type="ECO:0000256" key="1">
    <source>
        <dbReference type="ARBA" id="ARBA00005234"/>
    </source>
</evidence>
<proteinExistence type="inferred from homology"/>
<evidence type="ECO:0000256" key="3">
    <source>
        <dbReference type="ARBA" id="ARBA00022801"/>
    </source>
</evidence>
<dbReference type="AlphaFoldDB" id="A0A8K0MKD1"/>
<keyword evidence="6" id="KW-1185">Reference proteome</keyword>
<dbReference type="Pfam" id="PF02902">
    <property type="entry name" value="Peptidase_C48"/>
    <property type="match status" value="1"/>
</dbReference>
<dbReference type="Gene3D" id="3.40.395.10">
    <property type="entry name" value="Adenoviral Proteinase, Chain A"/>
    <property type="match status" value="1"/>
</dbReference>
<keyword evidence="3" id="KW-0378">Hydrolase</keyword>
<accession>A0A8K0MKD1</accession>
<evidence type="ECO:0000313" key="5">
    <source>
        <dbReference type="EMBL" id="KAF3448883.1"/>
    </source>
</evidence>
<name>A0A8K0MKD1_9ROSA</name>
<protein>
    <recommendedName>
        <fullName evidence="4">Ubiquitin-like protease family profile domain-containing protein</fullName>
    </recommendedName>
</protein>
<sequence>MVHEAVDFTISTKFTISVPLPSQMSASSSWYFAWIHDGVRNREILDMKQFPWNFDRLLCYALSFIGMDIPISVRSGVRFTRQEFGLISGLYCGEQPTTRPAPSTRISDTYFGGSKKKLSSIVQKLSHLKDKMTGLRGQVTQLDTKVFLIEDRLSYIEDMITRVETKVDDDSQRPHNSDREQLDLDDVHGAYDDDGHKANFDDAMGYATNDQYMDMRWDSFKSNEMTYDFGDDMVEYLMGVRPSLSKAWAYYDRILLPLNKDNKHWLLGVINLKSRHVQLYDPKKWGYTADFHINYFEPRICQMLPYLLRHVQFFKVQTDISNSLKPFKISLAPDISPKVKPDDMFRITFNLGHVARRFAEISGSIMVEISCLSRANMSPM</sequence>